<evidence type="ECO:0000313" key="8">
    <source>
        <dbReference type="Proteomes" id="UP000009022"/>
    </source>
</evidence>
<dbReference type="CTD" id="6752503"/>
<feature type="compositionally biased region" description="Basic and acidic residues" evidence="5">
    <location>
        <begin position="725"/>
        <end position="739"/>
    </location>
</feature>
<dbReference type="EMBL" id="DS985243">
    <property type="protein sequence ID" value="EDV26758.1"/>
    <property type="molecule type" value="Genomic_DNA"/>
</dbReference>
<keyword evidence="4" id="KW-0131">Cell cycle</keyword>
<dbReference type="SMART" id="SM00228">
    <property type="entry name" value="PDZ"/>
    <property type="match status" value="2"/>
</dbReference>
<feature type="compositionally biased region" description="Polar residues" evidence="5">
    <location>
        <begin position="884"/>
        <end position="894"/>
    </location>
</feature>
<feature type="region of interest" description="Disordered" evidence="5">
    <location>
        <begin position="126"/>
        <end position="228"/>
    </location>
</feature>
<dbReference type="GO" id="GO:0008104">
    <property type="term" value="P:intracellular protein localization"/>
    <property type="evidence" value="ECO:0000318"/>
    <property type="project" value="GO_Central"/>
</dbReference>
<feature type="compositionally biased region" description="Polar residues" evidence="5">
    <location>
        <begin position="372"/>
        <end position="387"/>
    </location>
</feature>
<gene>
    <name evidence="7" type="ORF">TRIADDRAFT_55106</name>
</gene>
<evidence type="ECO:0000256" key="5">
    <source>
        <dbReference type="SAM" id="MobiDB-lite"/>
    </source>
</evidence>
<dbReference type="PROSITE" id="PS50106">
    <property type="entry name" value="PDZ"/>
    <property type="match status" value="2"/>
</dbReference>
<protein>
    <recommendedName>
        <fullName evidence="6">PDZ domain-containing protein</fullName>
    </recommendedName>
</protein>
<feature type="compositionally biased region" description="Polar residues" evidence="5">
    <location>
        <begin position="126"/>
        <end position="153"/>
    </location>
</feature>
<dbReference type="InParanoid" id="B3RQT3"/>
<dbReference type="GO" id="GO:0005938">
    <property type="term" value="C:cell cortex"/>
    <property type="evidence" value="ECO:0000318"/>
    <property type="project" value="GO_Central"/>
</dbReference>
<feature type="compositionally biased region" description="Basic and acidic residues" evidence="5">
    <location>
        <begin position="183"/>
        <end position="228"/>
    </location>
</feature>
<dbReference type="eggNOG" id="KOG3528">
    <property type="taxonomic scope" value="Eukaryota"/>
</dbReference>
<dbReference type="GO" id="GO:0016324">
    <property type="term" value="C:apical plasma membrane"/>
    <property type="evidence" value="ECO:0000318"/>
    <property type="project" value="GO_Central"/>
</dbReference>
<feature type="compositionally biased region" description="Basic and acidic residues" evidence="5">
    <location>
        <begin position="1032"/>
        <end position="1043"/>
    </location>
</feature>
<feature type="compositionally biased region" description="Polar residues" evidence="5">
    <location>
        <begin position="1066"/>
        <end position="1079"/>
    </location>
</feature>
<dbReference type="Gene3D" id="3.10.20.90">
    <property type="entry name" value="Phosphatidylinositol 3-kinase Catalytic Subunit, Chain A, domain 1"/>
    <property type="match status" value="1"/>
</dbReference>
<dbReference type="OrthoDB" id="6264899at2759"/>
<dbReference type="GO" id="GO:0000226">
    <property type="term" value="P:microtubule cytoskeleton organization"/>
    <property type="evidence" value="ECO:0000318"/>
    <property type="project" value="GO_Central"/>
</dbReference>
<dbReference type="InterPro" id="IPR036034">
    <property type="entry name" value="PDZ_sf"/>
</dbReference>
<dbReference type="GeneID" id="6752503"/>
<feature type="compositionally biased region" description="Basic and acidic residues" evidence="5">
    <location>
        <begin position="679"/>
        <end position="690"/>
    </location>
</feature>
<name>B3RQT3_TRIAD</name>
<dbReference type="GO" id="GO:0043296">
    <property type="term" value="C:apical junction complex"/>
    <property type="evidence" value="ECO:0000318"/>
    <property type="project" value="GO_Central"/>
</dbReference>
<dbReference type="InterPro" id="IPR021922">
    <property type="entry name" value="Par3/HAL_N"/>
</dbReference>
<feature type="compositionally biased region" description="Polar residues" evidence="5">
    <location>
        <begin position="1111"/>
        <end position="1122"/>
    </location>
</feature>
<dbReference type="GO" id="GO:0051301">
    <property type="term" value="P:cell division"/>
    <property type="evidence" value="ECO:0007669"/>
    <property type="project" value="UniProtKB-KW"/>
</dbReference>
<proteinExistence type="inferred from homology"/>
<feature type="compositionally biased region" description="Basic and acidic residues" evidence="5">
    <location>
        <begin position="951"/>
        <end position="975"/>
    </location>
</feature>
<dbReference type="Proteomes" id="UP000009022">
    <property type="component" value="Unassembled WGS sequence"/>
</dbReference>
<dbReference type="Pfam" id="PF12053">
    <property type="entry name" value="Par3_HAL_N_term"/>
    <property type="match status" value="1"/>
</dbReference>
<feature type="compositionally biased region" description="Polar residues" evidence="5">
    <location>
        <begin position="345"/>
        <end position="361"/>
    </location>
</feature>
<evidence type="ECO:0000256" key="2">
    <source>
        <dbReference type="ARBA" id="ARBA00022618"/>
    </source>
</evidence>
<dbReference type="PhylomeDB" id="B3RQT3"/>
<evidence type="ECO:0000313" key="7">
    <source>
        <dbReference type="EMBL" id="EDV26758.1"/>
    </source>
</evidence>
<dbReference type="STRING" id="10228.B3RQT3"/>
<feature type="region of interest" description="Disordered" evidence="5">
    <location>
        <begin position="608"/>
        <end position="702"/>
    </location>
</feature>
<feature type="compositionally biased region" description="Polar residues" evidence="5">
    <location>
        <begin position="1046"/>
        <end position="1057"/>
    </location>
</feature>
<evidence type="ECO:0000256" key="1">
    <source>
        <dbReference type="ARBA" id="ARBA00005358"/>
    </source>
</evidence>
<feature type="compositionally biased region" description="Basic and acidic residues" evidence="5">
    <location>
        <begin position="834"/>
        <end position="850"/>
    </location>
</feature>
<dbReference type="Gene3D" id="2.30.42.10">
    <property type="match status" value="2"/>
</dbReference>
<organism evidence="7 8">
    <name type="scientific">Trichoplax adhaerens</name>
    <name type="common">Trichoplax reptans</name>
    <dbReference type="NCBI Taxonomy" id="10228"/>
    <lineage>
        <taxon>Eukaryota</taxon>
        <taxon>Metazoa</taxon>
        <taxon>Placozoa</taxon>
        <taxon>Uniplacotomia</taxon>
        <taxon>Trichoplacea</taxon>
        <taxon>Trichoplacidae</taxon>
        <taxon>Trichoplax</taxon>
    </lineage>
</organism>
<dbReference type="PANTHER" id="PTHR16484:SF17">
    <property type="entry name" value="BAZOOKA, ISOFORM B"/>
    <property type="match status" value="1"/>
</dbReference>
<reference evidence="7 8" key="1">
    <citation type="journal article" date="2008" name="Nature">
        <title>The Trichoplax genome and the nature of placozoans.</title>
        <authorList>
            <person name="Srivastava M."/>
            <person name="Begovic E."/>
            <person name="Chapman J."/>
            <person name="Putnam N.H."/>
            <person name="Hellsten U."/>
            <person name="Kawashima T."/>
            <person name="Kuo A."/>
            <person name="Mitros T."/>
            <person name="Salamov A."/>
            <person name="Carpenter M.L."/>
            <person name="Signorovitch A.Y."/>
            <person name="Moreno M.A."/>
            <person name="Kamm K."/>
            <person name="Grimwood J."/>
            <person name="Schmutz J."/>
            <person name="Shapiro H."/>
            <person name="Grigoriev I.V."/>
            <person name="Buss L.W."/>
            <person name="Schierwater B."/>
            <person name="Dellaporta S.L."/>
            <person name="Rokhsar D.S."/>
        </authorList>
    </citation>
    <scope>NUCLEOTIDE SEQUENCE [LARGE SCALE GENOMIC DNA]</scope>
    <source>
        <strain evidence="7 8">Grell-BS-1999</strain>
    </source>
</reference>
<dbReference type="GO" id="GO:0030010">
    <property type="term" value="P:establishment of cell polarity"/>
    <property type="evidence" value="ECO:0000318"/>
    <property type="project" value="GO_Central"/>
</dbReference>
<dbReference type="GO" id="GO:0035091">
    <property type="term" value="F:phosphatidylinositol binding"/>
    <property type="evidence" value="ECO:0000318"/>
    <property type="project" value="GO_Central"/>
</dbReference>
<keyword evidence="8" id="KW-1185">Reference proteome</keyword>
<feature type="compositionally biased region" description="Polar residues" evidence="5">
    <location>
        <begin position="742"/>
        <end position="754"/>
    </location>
</feature>
<dbReference type="GO" id="GO:0005912">
    <property type="term" value="C:adherens junction"/>
    <property type="evidence" value="ECO:0000318"/>
    <property type="project" value="GO_Central"/>
</dbReference>
<dbReference type="Pfam" id="PF00595">
    <property type="entry name" value="PDZ"/>
    <property type="match status" value="2"/>
</dbReference>
<dbReference type="GO" id="GO:0051660">
    <property type="term" value="P:establishment of centrosome localization"/>
    <property type="evidence" value="ECO:0000318"/>
    <property type="project" value="GO_Central"/>
</dbReference>
<feature type="compositionally biased region" description="Basic and acidic residues" evidence="5">
    <location>
        <begin position="900"/>
        <end position="919"/>
    </location>
</feature>
<evidence type="ECO:0000259" key="6">
    <source>
        <dbReference type="PROSITE" id="PS50106"/>
    </source>
</evidence>
<feature type="compositionally biased region" description="Basic and acidic residues" evidence="5">
    <location>
        <begin position="927"/>
        <end position="942"/>
    </location>
</feature>
<feature type="region of interest" description="Disordered" evidence="5">
    <location>
        <begin position="338"/>
        <end position="388"/>
    </location>
</feature>
<feature type="domain" description="PDZ" evidence="6">
    <location>
        <begin position="421"/>
        <end position="500"/>
    </location>
</feature>
<dbReference type="GO" id="GO:0007155">
    <property type="term" value="P:cell adhesion"/>
    <property type="evidence" value="ECO:0000318"/>
    <property type="project" value="GO_Central"/>
</dbReference>
<dbReference type="InterPro" id="IPR001478">
    <property type="entry name" value="PDZ"/>
</dbReference>
<dbReference type="PANTHER" id="PTHR16484">
    <property type="entry name" value="PARTITIONING DEFECTIVE 3 RELATED"/>
    <property type="match status" value="1"/>
</dbReference>
<dbReference type="AlphaFoldDB" id="B3RQT3"/>
<dbReference type="GO" id="GO:0045197">
    <property type="term" value="P:establishment or maintenance of epithelial cell apical/basal polarity"/>
    <property type="evidence" value="ECO:0000318"/>
    <property type="project" value="GO_Central"/>
</dbReference>
<evidence type="ECO:0000256" key="4">
    <source>
        <dbReference type="ARBA" id="ARBA00023306"/>
    </source>
</evidence>
<sequence length="1122" mass="125479">MKITVIFGEIRILVPCSSGDLRISDLIKKAVDRYRKVTKKLPGEGVYVRSVEDAKDHAILDDDDLVNEVLDDRDMVIANYEEDRPGRYAGLNVTDIPSASSNGTASPEMFTAEINHMPRNLNSIVDHQIDNGNEPNNQGAKFTNSTSTPVDNSATDDDRFTKGLTSRRSLGLNHPMLSNWAEEQDRKLTEMEDRGENESNDKNIKEPSTHYDGSHDRSSGTSDDENKGKILDKIGKTIMPLSANTKRIGKRVTIDLVKGEEGLGFTITSRDNSTGNDKPIYIKKVVSKGVAARDGRLKIGDRLLEVNDMDVVNKSRHEVVALLKSCIGVVRLVVSRQDDQENEDTAVSTNNQVSSEDVSPNQPVVVPEPQEINDSSPNPVSSVTPMSSLEPLPTPNDHAFTEPKPAPIIPEDFQMHTEIIQVKLRTSPAGGLGINVKGRILNEDSSSPTGRKDAGIFIKAIMPGSAADQDGRLLKDDRVIAVNNISLNHLANDEAMSTLKAIMKDAIERAGFVTFAVLRHTGTQVSMISDTMDSSHLLSNPSQDTYFKNSHPEDFLDDVVFTNDSHLPSPLKNYITDPVINDDPRSVPQQPKSFNPAADYANATLSVIPTDPEQTDGYHHLSNPNTYDVMDSPLPPEGYRDSPQMVEISNKPEVSSYTDHDIPDRSISPEPDGSAFARDAPERHSFSERHSRTRNAQDIPFFQNLKSAARSRSMDLMGNASNTGDQDRQEELRRNHDPISLDSGTTYLPNSQNHPESENHINRNRPCNNSFRNALSDRQPKNGRGENHEPVKKDAPLKKKKSGFFKGIFKSKSSKDNSSNKKSSRQTSLPPIARRIDHNSQVGETKESDNGPRSYQPPRTEPNHVQANGHHNHNHVNDKYLPNGTHSRISNNVHFNGLDQRPKPNDRYDHTTDFKDVNTGRRPNHNTHRESSRSDNRFEGDSKPMFQRAQEQQKRRDEERQFRERQIEQQREFSRLYKTPKHAPYRDLVNGKDRNGRIDSGSSSSSALSQPNAVNSPTHVSNGQGSLAFSSYREKSQANDKIHGQNLRNSLNPTAIQSPWRPPNHLTKSYQSGQANTTPELMDRTNYAKKMPRDANNFVFRQRQDDRRSSKNSLEISRPTQV</sequence>
<dbReference type="KEGG" id="tad:TRIADDRAFT_55106"/>
<dbReference type="CDD" id="cd23058">
    <property type="entry name" value="PDZ2_Par3-like"/>
    <property type="match status" value="1"/>
</dbReference>
<keyword evidence="3" id="KW-0677">Repeat</keyword>
<dbReference type="CDD" id="cd23059">
    <property type="entry name" value="PDZ3_Par3-like"/>
    <property type="match status" value="1"/>
</dbReference>
<comment type="similarity">
    <text evidence="1">Belongs to the PAR3 family.</text>
</comment>
<dbReference type="SUPFAM" id="SSF50156">
    <property type="entry name" value="PDZ domain-like"/>
    <property type="match status" value="2"/>
</dbReference>
<dbReference type="FunCoup" id="B3RQT3">
    <property type="interactions" value="1236"/>
</dbReference>
<dbReference type="HOGENOM" id="CLU_280239_0_0_1"/>
<dbReference type="OMA" id="YSANVRP"/>
<evidence type="ECO:0000256" key="3">
    <source>
        <dbReference type="ARBA" id="ARBA00022737"/>
    </source>
</evidence>
<dbReference type="InterPro" id="IPR052213">
    <property type="entry name" value="PAR3"/>
</dbReference>
<accession>B3RQT3</accession>
<feature type="compositionally biased region" description="Polar residues" evidence="5">
    <location>
        <begin position="1010"/>
        <end position="1029"/>
    </location>
</feature>
<feature type="region of interest" description="Disordered" evidence="5">
    <location>
        <begin position="575"/>
        <end position="596"/>
    </location>
</feature>
<keyword evidence="2" id="KW-0132">Cell division</keyword>
<feature type="compositionally biased region" description="Basic and acidic residues" evidence="5">
    <location>
        <begin position="778"/>
        <end position="797"/>
    </location>
</feature>
<feature type="compositionally biased region" description="Low complexity" evidence="5">
    <location>
        <begin position="1000"/>
        <end position="1009"/>
    </location>
</feature>
<feature type="region of interest" description="Disordered" evidence="5">
    <location>
        <begin position="716"/>
        <end position="1122"/>
    </location>
</feature>
<feature type="domain" description="PDZ" evidence="6">
    <location>
        <begin position="253"/>
        <end position="338"/>
    </location>
</feature>
<dbReference type="RefSeq" id="XP_002110754.1">
    <property type="nucleotide sequence ID" value="XM_002110718.1"/>
</dbReference>